<dbReference type="SUPFAM" id="SSF52540">
    <property type="entry name" value="P-loop containing nucleoside triphosphate hydrolases"/>
    <property type="match status" value="1"/>
</dbReference>
<dbReference type="InterPro" id="IPR016151">
    <property type="entry name" value="DNA_mismatch_repair_MutS_N"/>
</dbReference>
<evidence type="ECO:0000256" key="6">
    <source>
        <dbReference type="ARBA" id="ARBA00023204"/>
    </source>
</evidence>
<dbReference type="Gene3D" id="1.10.30.50">
    <property type="match status" value="1"/>
</dbReference>
<dbReference type="InterPro" id="IPR007695">
    <property type="entry name" value="DNA_mismatch_repair_MutS-lik_N"/>
</dbReference>
<dbReference type="Gene3D" id="1.10.1420.10">
    <property type="match status" value="1"/>
</dbReference>
<evidence type="ECO:0000313" key="10">
    <source>
        <dbReference type="EMBL" id="QHU12593.1"/>
    </source>
</evidence>
<dbReference type="GO" id="GO:0004519">
    <property type="term" value="F:endonuclease activity"/>
    <property type="evidence" value="ECO:0007669"/>
    <property type="project" value="InterPro"/>
</dbReference>
<dbReference type="PANTHER" id="PTHR11361:SF34">
    <property type="entry name" value="DNA MISMATCH REPAIR PROTEIN MSH1, MITOCHONDRIAL"/>
    <property type="match status" value="1"/>
</dbReference>
<dbReference type="GO" id="GO:0006298">
    <property type="term" value="P:mismatch repair"/>
    <property type="evidence" value="ECO:0007669"/>
    <property type="project" value="InterPro"/>
</dbReference>
<keyword evidence="2" id="KW-0547">Nucleotide-binding</keyword>
<dbReference type="Pfam" id="PF01844">
    <property type="entry name" value="HNH"/>
    <property type="match status" value="1"/>
</dbReference>
<evidence type="ECO:0000256" key="3">
    <source>
        <dbReference type="ARBA" id="ARBA00022763"/>
    </source>
</evidence>
<dbReference type="GO" id="GO:0008270">
    <property type="term" value="F:zinc ion binding"/>
    <property type="evidence" value="ECO:0007669"/>
    <property type="project" value="InterPro"/>
</dbReference>
<dbReference type="SUPFAM" id="SSF55271">
    <property type="entry name" value="DNA repair protein MutS, domain I"/>
    <property type="match status" value="1"/>
</dbReference>
<dbReference type="SMART" id="SM00533">
    <property type="entry name" value="MUTSd"/>
    <property type="match status" value="1"/>
</dbReference>
<keyword evidence="5" id="KW-0238">DNA-binding</keyword>
<dbReference type="SUPFAM" id="SSF48334">
    <property type="entry name" value="DNA repair protein MutS, domain III"/>
    <property type="match status" value="1"/>
</dbReference>
<feature type="domain" description="HNH nuclease" evidence="7">
    <location>
        <begin position="860"/>
        <end position="919"/>
    </location>
</feature>
<dbReference type="InterPro" id="IPR007696">
    <property type="entry name" value="DNA_mismatch_repair_MutS_core"/>
</dbReference>
<evidence type="ECO:0000259" key="8">
    <source>
        <dbReference type="SMART" id="SM00533"/>
    </source>
</evidence>
<evidence type="ECO:0000259" key="9">
    <source>
        <dbReference type="SMART" id="SM00534"/>
    </source>
</evidence>
<evidence type="ECO:0000256" key="2">
    <source>
        <dbReference type="ARBA" id="ARBA00022741"/>
    </source>
</evidence>
<dbReference type="InterPro" id="IPR002711">
    <property type="entry name" value="HNH"/>
</dbReference>
<accession>A0A6C0K573</accession>
<evidence type="ECO:0008006" key="11">
    <source>
        <dbReference type="Google" id="ProtNLM"/>
    </source>
</evidence>
<evidence type="ECO:0000256" key="1">
    <source>
        <dbReference type="ARBA" id="ARBA00006271"/>
    </source>
</evidence>
<dbReference type="GO" id="GO:0005739">
    <property type="term" value="C:mitochondrion"/>
    <property type="evidence" value="ECO:0007669"/>
    <property type="project" value="TreeGrafter"/>
</dbReference>
<dbReference type="InterPro" id="IPR045076">
    <property type="entry name" value="MutS"/>
</dbReference>
<protein>
    <recommendedName>
        <fullName evidence="11">DNA mismatch repair proteins mutS family domain-containing protein</fullName>
    </recommendedName>
</protein>
<dbReference type="InterPro" id="IPR017261">
    <property type="entry name" value="DNA_mismatch_repair_MutS/MSH"/>
</dbReference>
<dbReference type="InterPro" id="IPR000432">
    <property type="entry name" value="DNA_mismatch_repair_MutS_C"/>
</dbReference>
<dbReference type="Gene3D" id="3.40.1170.10">
    <property type="entry name" value="DNA repair protein MutS, domain I"/>
    <property type="match status" value="1"/>
</dbReference>
<evidence type="ECO:0000256" key="5">
    <source>
        <dbReference type="ARBA" id="ARBA00023125"/>
    </source>
</evidence>
<dbReference type="SMART" id="SM00507">
    <property type="entry name" value="HNHc"/>
    <property type="match status" value="1"/>
</dbReference>
<dbReference type="Pfam" id="PF05192">
    <property type="entry name" value="MutS_III"/>
    <property type="match status" value="1"/>
</dbReference>
<dbReference type="GO" id="GO:0030983">
    <property type="term" value="F:mismatched DNA binding"/>
    <property type="evidence" value="ECO:0007669"/>
    <property type="project" value="InterPro"/>
</dbReference>
<proteinExistence type="inferred from homology"/>
<evidence type="ECO:0000256" key="4">
    <source>
        <dbReference type="ARBA" id="ARBA00022840"/>
    </source>
</evidence>
<dbReference type="AlphaFoldDB" id="A0A6C0K573"/>
<evidence type="ECO:0000259" key="7">
    <source>
        <dbReference type="SMART" id="SM00507"/>
    </source>
</evidence>
<dbReference type="PIRSF" id="PIRSF037677">
    <property type="entry name" value="DNA_mis_repair_Msh6"/>
    <property type="match status" value="1"/>
</dbReference>
<dbReference type="GO" id="GO:0140664">
    <property type="term" value="F:ATP-dependent DNA damage sensor activity"/>
    <property type="evidence" value="ECO:0007669"/>
    <property type="project" value="InterPro"/>
</dbReference>
<dbReference type="EMBL" id="MN740808">
    <property type="protein sequence ID" value="QHU12593.1"/>
    <property type="molecule type" value="Genomic_DNA"/>
</dbReference>
<dbReference type="InterPro" id="IPR027417">
    <property type="entry name" value="P-loop_NTPase"/>
</dbReference>
<dbReference type="Gene3D" id="3.40.50.300">
    <property type="entry name" value="P-loop containing nucleotide triphosphate hydrolases"/>
    <property type="match status" value="1"/>
</dbReference>
<keyword evidence="6" id="KW-0234">DNA repair</keyword>
<keyword evidence="4" id="KW-0067">ATP-binding</keyword>
<reference evidence="10" key="1">
    <citation type="journal article" date="2020" name="Nature">
        <title>Giant virus diversity and host interactions through global metagenomics.</title>
        <authorList>
            <person name="Schulz F."/>
            <person name="Roux S."/>
            <person name="Paez-Espino D."/>
            <person name="Jungbluth S."/>
            <person name="Walsh D.A."/>
            <person name="Denef V.J."/>
            <person name="McMahon K.D."/>
            <person name="Konstantinidis K.T."/>
            <person name="Eloe-Fadrosh E.A."/>
            <person name="Kyrpides N.C."/>
            <person name="Woyke T."/>
        </authorList>
    </citation>
    <scope>NUCLEOTIDE SEQUENCE</scope>
    <source>
        <strain evidence="10">GVMAG-S-1101172-89</strain>
    </source>
</reference>
<dbReference type="SMART" id="SM00534">
    <property type="entry name" value="MUTSac"/>
    <property type="match status" value="1"/>
</dbReference>
<dbReference type="PANTHER" id="PTHR11361">
    <property type="entry name" value="DNA MISMATCH REPAIR PROTEIN MUTS FAMILY MEMBER"/>
    <property type="match status" value="1"/>
</dbReference>
<comment type="similarity">
    <text evidence="1">Belongs to the DNA mismatch repair MutS family.</text>
</comment>
<dbReference type="Pfam" id="PF00488">
    <property type="entry name" value="MutS_V"/>
    <property type="match status" value="1"/>
</dbReference>
<dbReference type="Pfam" id="PF01624">
    <property type="entry name" value="MutS_I"/>
    <property type="match status" value="1"/>
</dbReference>
<feature type="domain" description="DNA mismatch repair proteins mutS family" evidence="9">
    <location>
        <begin position="660"/>
        <end position="846"/>
    </location>
</feature>
<dbReference type="GO" id="GO:0043504">
    <property type="term" value="P:mitochondrial DNA repair"/>
    <property type="evidence" value="ECO:0007669"/>
    <property type="project" value="TreeGrafter"/>
</dbReference>
<dbReference type="GO" id="GO:0005634">
    <property type="term" value="C:nucleus"/>
    <property type="evidence" value="ECO:0007669"/>
    <property type="project" value="TreeGrafter"/>
</dbReference>
<dbReference type="GO" id="GO:0005524">
    <property type="term" value="F:ATP binding"/>
    <property type="evidence" value="ECO:0007669"/>
    <property type="project" value="UniProtKB-KW"/>
</dbReference>
<keyword evidence="3" id="KW-0227">DNA damage</keyword>
<sequence length="1000" mass="111972">MPNEMYEEYGKAYRVHASKYGLDTAIFYQVGKFYEFYDWIDPVTGSTQTSMKRFVDILGVRMSLRKGDGPKGSDALFAGVPEQSLHKYAATLTRVGWVVVVYDQVKDWKGAVASREVARILTPGTHVEALNEADANKSAFYFAGVWFVEPTWGSKHPPQFACVCLDLTTGKSITHEGVASGKAASWTTDEIFHFFQVYLPKECVVWWKGSSPHRPSATELQRKFGLPGVRLEIMDANEQGGFEIPMVREEFLQRSFSVQSLLSAREALRLGARPLTERVLCVFFQRVQEHYPSGLKRLHWPQQWIPSMNLSLGNQALFQLNMVTPKMEDSVLGMFQRTYTAFGLRAMRRRLLYPTADRAILRRRYAEIQTIFALDAGSGDDVRRNLRQIDDLPRLHRRIAEGEISAAEITLLDKSYICARRISESTFVPPPSAGPIPFEKLMGEFHEIFSVEKASKSNENTFCFQNSAAPEVATIEKEIQSLYEILNSVVTTLNRSAKTDGLRLEFREVLAPIITGNKASMTSLGVILKGASQPFPGIQFHQKKSSAHVEIPILEKTFHTILKKREELGRAVKVALMSLCGKFADSCGLVWDALESWIENVDVTCTIATVSKERGLTCPILAETEESYIEVNGLRHPLIEACMSRTEYVAHSVHLGGTESGGWLVYGMNASGKSSLMKAVGIALILAQSGCFVPATNFRFVPFRTLFTRILNTDNLWAGLSSFAVEMTELREILQRADEYSLVLGDEVCSGTESVSATAIVGASLKCLHGRRSKFIFATHLHNLDTILEGVAAIWHLKVRYEPVEDCLIYERTLTPGPGSSLYGLEVARAMNLPDEVLGTAHMLRRKLLGIQTEQNAPTSAWNSAIQKRECEMCGKGFVKDLEVHHIRPRRDATDGVFADGSQQDHVRNLVTVCSECHDAYHAEKLVIGPLVQTSDGAKRIETRNNEVFKTVRRAKWTDEQVKQIQEYLKTHPMVLPKRAVFDLGEFGITISASALKKFR</sequence>
<dbReference type="InterPro" id="IPR036187">
    <property type="entry name" value="DNA_mismatch_repair_MutS_sf"/>
</dbReference>
<dbReference type="InterPro" id="IPR003615">
    <property type="entry name" value="HNH_nuc"/>
</dbReference>
<name>A0A6C0K573_9ZZZZ</name>
<organism evidence="10">
    <name type="scientific">viral metagenome</name>
    <dbReference type="NCBI Taxonomy" id="1070528"/>
    <lineage>
        <taxon>unclassified sequences</taxon>
        <taxon>metagenomes</taxon>
        <taxon>organismal metagenomes</taxon>
    </lineage>
</organism>
<feature type="domain" description="DNA mismatch repair protein MutS core" evidence="8">
    <location>
        <begin position="326"/>
        <end position="642"/>
    </location>
</feature>
<dbReference type="CDD" id="cd00085">
    <property type="entry name" value="HNHc"/>
    <property type="match status" value="1"/>
</dbReference>